<protein>
    <submittedName>
        <fullName evidence="2">Uncharacterized protein</fullName>
    </submittedName>
</protein>
<reference evidence="2 3" key="1">
    <citation type="submission" date="2018-06" db="EMBL/GenBank/DDBJ databases">
        <title>Genomic Encyclopedia of Archaeal and Bacterial Type Strains, Phase II (KMG-II): from individual species to whole genera.</title>
        <authorList>
            <person name="Goeker M."/>
        </authorList>
    </citation>
    <scope>NUCLEOTIDE SEQUENCE [LARGE SCALE GENOMIC DNA]</scope>
    <source>
        <strain evidence="2 3">DSM 29821</strain>
    </source>
</reference>
<name>A0A327W1X9_9BACT</name>
<feature type="transmembrane region" description="Helical" evidence="1">
    <location>
        <begin position="6"/>
        <end position="22"/>
    </location>
</feature>
<gene>
    <name evidence="2" type="ORF">CLV59_104259</name>
</gene>
<evidence type="ECO:0000313" key="3">
    <source>
        <dbReference type="Proteomes" id="UP000249819"/>
    </source>
</evidence>
<dbReference type="EMBL" id="QLMA01000004">
    <property type="protein sequence ID" value="RAJ82034.1"/>
    <property type="molecule type" value="Genomic_DNA"/>
</dbReference>
<keyword evidence="3" id="KW-1185">Reference proteome</keyword>
<feature type="transmembrane region" description="Helical" evidence="1">
    <location>
        <begin position="34"/>
        <end position="54"/>
    </location>
</feature>
<keyword evidence="1" id="KW-0812">Transmembrane</keyword>
<comment type="caution">
    <text evidence="2">The sequence shown here is derived from an EMBL/GenBank/DDBJ whole genome shotgun (WGS) entry which is preliminary data.</text>
</comment>
<keyword evidence="1" id="KW-1133">Transmembrane helix</keyword>
<sequence>MSQYRTYIIAAVGALLLLWLLWQEYRRTNKRFLTGRILVSILAVVSLAMLGISLHSAEKEEEQTPVPPSAAIVAPPRFLACNWERHLGYLQPVHFTGRYHNTTSSTIRIHLSFAGETLDSITIPASKDTTFRLQTVPPFLGTGLLKVMALAGKDTLSTAPVPVEVAPVQPLRVLFVAASPDVENRFLADWLSSQGMAVAMRSQVAARQYSTRFDNMSNVSLDALTTGLLDKFDVVVADRQALTATEKATLTEYMQHHDIGLLLHPDSNTVVPQIAGEVLLKDSMGKPSAVMHHRSMGKVLEWGNNSTYTWQLSGDSMRYRRFWSTLLSAAARSMEPKTTITLAPAFAAVNNEVTITLRNTGPLLDTVVNVGETRLPLAQHPLLPAEWRTTWWPGKNGWQLLKYQNIAINEYIFGPDEWPELQRKRSVVADKAAESSLAAPASWWWAIAFLAACIILWIEKKL</sequence>
<evidence type="ECO:0000256" key="1">
    <source>
        <dbReference type="SAM" id="Phobius"/>
    </source>
</evidence>
<keyword evidence="1" id="KW-0472">Membrane</keyword>
<feature type="transmembrane region" description="Helical" evidence="1">
    <location>
        <begin position="441"/>
        <end position="458"/>
    </location>
</feature>
<proteinExistence type="predicted"/>
<dbReference type="OrthoDB" id="980086at2"/>
<dbReference type="AlphaFoldDB" id="A0A327W1X9"/>
<evidence type="ECO:0000313" key="2">
    <source>
        <dbReference type="EMBL" id="RAJ82034.1"/>
    </source>
</evidence>
<dbReference type="RefSeq" id="WP_111592585.1">
    <property type="nucleotide sequence ID" value="NZ_QLMA01000004.1"/>
</dbReference>
<organism evidence="2 3">
    <name type="scientific">Chitinophaga dinghuensis</name>
    <dbReference type="NCBI Taxonomy" id="1539050"/>
    <lineage>
        <taxon>Bacteria</taxon>
        <taxon>Pseudomonadati</taxon>
        <taxon>Bacteroidota</taxon>
        <taxon>Chitinophagia</taxon>
        <taxon>Chitinophagales</taxon>
        <taxon>Chitinophagaceae</taxon>
        <taxon>Chitinophaga</taxon>
    </lineage>
</organism>
<dbReference type="Proteomes" id="UP000249819">
    <property type="component" value="Unassembled WGS sequence"/>
</dbReference>
<accession>A0A327W1X9</accession>